<evidence type="ECO:0000313" key="3">
    <source>
        <dbReference type="Proteomes" id="UP001430377"/>
    </source>
</evidence>
<dbReference type="AlphaFoldDB" id="A0AAW4PRI9"/>
<protein>
    <submittedName>
        <fullName evidence="2">Uncharacterized protein</fullName>
    </submittedName>
</protein>
<reference evidence="2 3" key="1">
    <citation type="submission" date="2021-06" db="EMBL/GenBank/DDBJ databases">
        <title>Halomicroarcula sp. a new haloarchaeum isolated from saline soil.</title>
        <authorList>
            <person name="Duran-Viseras A."/>
            <person name="Sanchez-Porro C."/>
            <person name="Ventosa A."/>
        </authorList>
    </citation>
    <scope>NUCLEOTIDE SEQUENCE [LARGE SCALE GENOMIC DNA]</scope>
    <source>
        <strain evidence="2 3">F13</strain>
    </source>
</reference>
<dbReference type="Proteomes" id="UP001430377">
    <property type="component" value="Unassembled WGS sequence"/>
</dbReference>
<name>A0AAW4PRI9_9EURY</name>
<feature type="compositionally biased region" description="Basic and acidic residues" evidence="1">
    <location>
        <begin position="163"/>
        <end position="173"/>
    </location>
</feature>
<gene>
    <name evidence="2" type="ORF">EGH21_12550</name>
</gene>
<feature type="region of interest" description="Disordered" evidence="1">
    <location>
        <begin position="163"/>
        <end position="198"/>
    </location>
</feature>
<dbReference type="EMBL" id="RKLR01000004">
    <property type="protein sequence ID" value="MBX0323860.1"/>
    <property type="molecule type" value="Genomic_DNA"/>
</dbReference>
<feature type="compositionally biased region" description="Low complexity" evidence="1">
    <location>
        <begin position="175"/>
        <end position="186"/>
    </location>
</feature>
<dbReference type="RefSeq" id="WP_220618822.1">
    <property type="nucleotide sequence ID" value="NZ_RKLR01000004.1"/>
</dbReference>
<comment type="caution">
    <text evidence="2">The sequence shown here is derived from an EMBL/GenBank/DDBJ whole genome shotgun (WGS) entry which is preliminary data.</text>
</comment>
<accession>A0AAW4PRI9</accession>
<proteinExistence type="predicted"/>
<keyword evidence="3" id="KW-1185">Reference proteome</keyword>
<sequence length="198" mass="22337">MPSTHQGSEIRERLRCPDLADRLGEDPARWLDQDLMARSTRRQIDHEGTGPQQVRLVEDRDVTTAAMVVFSLIDGIDTIERVRIWKAVERRLANDRYDSAVDLEEPRGAVMHRLDQREEWLRLHGERPDRLPHGPRRPCECCEDESGVTAGDLRERDAAAAERLTEGYSRDGVDTSETTPETEAATLGEYATDGGASE</sequence>
<evidence type="ECO:0000256" key="1">
    <source>
        <dbReference type="SAM" id="MobiDB-lite"/>
    </source>
</evidence>
<organism evidence="2 3">
    <name type="scientific">Haloarcula rubra</name>
    <dbReference type="NCBI Taxonomy" id="2487747"/>
    <lineage>
        <taxon>Archaea</taxon>
        <taxon>Methanobacteriati</taxon>
        <taxon>Methanobacteriota</taxon>
        <taxon>Stenosarchaea group</taxon>
        <taxon>Halobacteria</taxon>
        <taxon>Halobacteriales</taxon>
        <taxon>Haloarculaceae</taxon>
        <taxon>Haloarcula</taxon>
    </lineage>
</organism>
<evidence type="ECO:0000313" key="2">
    <source>
        <dbReference type="EMBL" id="MBX0323860.1"/>
    </source>
</evidence>